<dbReference type="SUPFAM" id="SSF53756">
    <property type="entry name" value="UDP-Glycosyltransferase/glycogen phosphorylase"/>
    <property type="match status" value="1"/>
</dbReference>
<dbReference type="Gene3D" id="3.40.50.2000">
    <property type="entry name" value="Glycogen Phosphorylase B"/>
    <property type="match status" value="2"/>
</dbReference>
<dbReference type="Proteomes" id="UP000464749">
    <property type="component" value="Chromosome"/>
</dbReference>
<organism evidence="3 4">
    <name type="scientific">Lactobacillus johnsonii</name>
    <dbReference type="NCBI Taxonomy" id="33959"/>
    <lineage>
        <taxon>Bacteria</taxon>
        <taxon>Bacillati</taxon>
        <taxon>Bacillota</taxon>
        <taxon>Bacilli</taxon>
        <taxon>Lactobacillales</taxon>
        <taxon>Lactobacillaceae</taxon>
        <taxon>Lactobacillus</taxon>
    </lineage>
</organism>
<dbReference type="InterPro" id="IPR001296">
    <property type="entry name" value="Glyco_trans_1"/>
</dbReference>
<dbReference type="EMBL" id="CP040854">
    <property type="protein sequence ID" value="QIA87730.1"/>
    <property type="molecule type" value="Genomic_DNA"/>
</dbReference>
<protein>
    <submittedName>
        <fullName evidence="3">Glycosyltransferase family 4 protein</fullName>
    </submittedName>
</protein>
<evidence type="ECO:0000313" key="4">
    <source>
        <dbReference type="Proteomes" id="UP000464749"/>
    </source>
</evidence>
<feature type="domain" description="Glycosyl transferase family 1" evidence="1">
    <location>
        <begin position="184"/>
        <end position="349"/>
    </location>
</feature>
<dbReference type="Pfam" id="PF13439">
    <property type="entry name" value="Glyco_transf_4"/>
    <property type="match status" value="1"/>
</dbReference>
<proteinExistence type="predicted"/>
<evidence type="ECO:0000313" key="3">
    <source>
        <dbReference type="EMBL" id="QIA87730.1"/>
    </source>
</evidence>
<dbReference type="GO" id="GO:0016757">
    <property type="term" value="F:glycosyltransferase activity"/>
    <property type="evidence" value="ECO:0007669"/>
    <property type="project" value="InterPro"/>
</dbReference>
<accession>A0A9X7T9P8</accession>
<gene>
    <name evidence="3" type="ORF">FEE39_05190</name>
</gene>
<sequence>MVKRIKVLHVGEAAGGVERYLETLFKYTDHDKIKNILICSQNYDDKKIRQLVDRLIVIRMEHQISGKADFNSIRTIRHYIKKIKPDIIYAHSSKAGALARIADLGINNKIIYNPHGWAFNMQQPAGKKEMYKWIEKFLSCFCEKIVCISDAEMESALREKICKLNKLQVIYNGIDLEAIKKVRIKTRQEFRIPKDAFVIGQVGRLSKQKAPDTFVKAAKIIKQKIPNAYFLLVGDGELRGKIEKMVHEAGLDNSFMITGWVDNPIAYMKIMNVGTLLSRWEGFGLVLPEYMSCSVPVVATKVDAIPNIIQNEKNGSLVLKDKPVEISEAIIKIYENSDYRKSIVNQAKKVVDEKYDARRVNDEIYQLYMEVLSKNEA</sequence>
<dbReference type="AlphaFoldDB" id="A0A9X7T9P8"/>
<dbReference type="PANTHER" id="PTHR45947:SF3">
    <property type="entry name" value="SULFOQUINOVOSYL TRANSFERASE SQD2"/>
    <property type="match status" value="1"/>
</dbReference>
<dbReference type="InterPro" id="IPR028098">
    <property type="entry name" value="Glyco_trans_4-like_N"/>
</dbReference>
<evidence type="ECO:0000259" key="1">
    <source>
        <dbReference type="Pfam" id="PF00534"/>
    </source>
</evidence>
<evidence type="ECO:0000259" key="2">
    <source>
        <dbReference type="Pfam" id="PF13439"/>
    </source>
</evidence>
<reference evidence="3 4" key="1">
    <citation type="submission" date="2019-06" db="EMBL/GenBank/DDBJ databases">
        <title>Whole genome sequencing of Lactobacillus johnsonii strain G2A.</title>
        <authorList>
            <person name="Conlan S."/>
            <person name="Thomas P.J."/>
            <person name="Mullikin J."/>
            <person name="Singer J."/>
            <person name="Weaver C."/>
            <person name="Segre J.A."/>
        </authorList>
    </citation>
    <scope>NUCLEOTIDE SEQUENCE [LARGE SCALE GENOMIC DNA]</scope>
    <source>
        <strain evidence="3 4">G2A</strain>
    </source>
</reference>
<name>A0A9X7T9P8_LACJH</name>
<dbReference type="PANTHER" id="PTHR45947">
    <property type="entry name" value="SULFOQUINOVOSYL TRANSFERASE SQD2"/>
    <property type="match status" value="1"/>
</dbReference>
<dbReference type="CDD" id="cd03808">
    <property type="entry name" value="GT4_CapM-like"/>
    <property type="match status" value="1"/>
</dbReference>
<dbReference type="InterPro" id="IPR050194">
    <property type="entry name" value="Glycosyltransferase_grp1"/>
</dbReference>
<dbReference type="Pfam" id="PF00534">
    <property type="entry name" value="Glycos_transf_1"/>
    <property type="match status" value="1"/>
</dbReference>
<feature type="domain" description="Glycosyltransferase subfamily 4-like N-terminal" evidence="2">
    <location>
        <begin position="15"/>
        <end position="177"/>
    </location>
</feature>